<dbReference type="OrthoDB" id="1149023at2"/>
<organism evidence="1 2">
    <name type="scientific">Pedobacter cryoconitis</name>
    <dbReference type="NCBI Taxonomy" id="188932"/>
    <lineage>
        <taxon>Bacteria</taxon>
        <taxon>Pseudomonadati</taxon>
        <taxon>Bacteroidota</taxon>
        <taxon>Sphingobacteriia</taxon>
        <taxon>Sphingobacteriales</taxon>
        <taxon>Sphingobacteriaceae</taxon>
        <taxon>Pedobacter</taxon>
    </lineage>
</organism>
<accession>A0A127VJU8</accession>
<dbReference type="RefSeq" id="WP_157288081.1">
    <property type="nucleotide sequence ID" value="NZ_CP014504.1"/>
</dbReference>
<name>A0A127VJU8_9SPHI</name>
<dbReference type="EMBL" id="CP014504">
    <property type="protein sequence ID" value="AMQ01595.1"/>
    <property type="molecule type" value="Genomic_DNA"/>
</dbReference>
<dbReference type="KEGG" id="pcm:AY601_4767"/>
<evidence type="ECO:0000313" key="1">
    <source>
        <dbReference type="EMBL" id="AMQ01595.1"/>
    </source>
</evidence>
<sequence>MRQPYYMVDFSVAHCMFEIRINDISVMTLDIPGQVASMTPVNFSILESGVQTISATLLPHSGQLSLDPAAMLKFNIKLYDVEKDFVFKEQLAAYQFAPVKEEQKIPVLRHQLTFNATVPYQLKGWQEGTNLKDVEDMNEKLRTAYQNIATLINNKRYDHFKELITNREHIMVTSMYMSPQQANARINGLIEDFEAGFKVAPIPANAVLQTYGNGKMAALKKINGESALYLVNEETKEELMLDMMFYIPKGKTAFEII</sequence>
<keyword evidence="2" id="KW-1185">Reference proteome</keyword>
<protein>
    <submittedName>
        <fullName evidence="1">Uncharacterized protein</fullName>
    </submittedName>
</protein>
<reference evidence="1 2" key="1">
    <citation type="submission" date="2016-03" db="EMBL/GenBank/DDBJ databases">
        <title>Complete genome sequence of Pedobacter cryoconitis PAMC 27485.</title>
        <authorList>
            <person name="Lee J."/>
            <person name="Kim O.-S."/>
        </authorList>
    </citation>
    <scope>NUCLEOTIDE SEQUENCE [LARGE SCALE GENOMIC DNA]</scope>
    <source>
        <strain evidence="1 2">PAMC 27485</strain>
    </source>
</reference>
<proteinExistence type="predicted"/>
<dbReference type="PATRIC" id="fig|188932.3.peg.4943"/>
<dbReference type="Proteomes" id="UP000071561">
    <property type="component" value="Chromosome"/>
</dbReference>
<gene>
    <name evidence="1" type="ORF">AY601_4767</name>
</gene>
<dbReference type="AlphaFoldDB" id="A0A127VJU8"/>
<evidence type="ECO:0000313" key="2">
    <source>
        <dbReference type="Proteomes" id="UP000071561"/>
    </source>
</evidence>